<gene>
    <name evidence="2" type="ORF">GGQ59_001538</name>
</gene>
<sequence>MSACASTPKTHLARPLSRYDVSAEFGERRGLGRKPHQGMDLRAPRGTPVAAAGGGRVIFRGEKRGYGNIVILDHGGDLLTYYAHLDGFAVGSGERVAPGQTLGFVGRTGNATGAHLHFETRRSGKPVDPRGYVRL</sequence>
<dbReference type="InterPro" id="IPR050570">
    <property type="entry name" value="Cell_wall_metabolism_enzyme"/>
</dbReference>
<dbReference type="PANTHER" id="PTHR21666">
    <property type="entry name" value="PEPTIDASE-RELATED"/>
    <property type="match status" value="1"/>
</dbReference>
<evidence type="ECO:0000313" key="3">
    <source>
        <dbReference type="Proteomes" id="UP000563524"/>
    </source>
</evidence>
<dbReference type="EMBL" id="JACHOB010000002">
    <property type="protein sequence ID" value="MBB4659024.1"/>
    <property type="molecule type" value="Genomic_DNA"/>
</dbReference>
<accession>A0A840I494</accession>
<feature type="domain" description="M23ase beta-sheet core" evidence="1">
    <location>
        <begin position="35"/>
        <end position="129"/>
    </location>
</feature>
<reference evidence="2 3" key="1">
    <citation type="submission" date="2020-08" db="EMBL/GenBank/DDBJ databases">
        <title>Genomic Encyclopedia of Type Strains, Phase IV (KMG-IV): sequencing the most valuable type-strain genomes for metagenomic binning, comparative biology and taxonomic classification.</title>
        <authorList>
            <person name="Goeker M."/>
        </authorList>
    </citation>
    <scope>NUCLEOTIDE SEQUENCE [LARGE SCALE GENOMIC DNA]</scope>
    <source>
        <strain evidence="2 3">DSM 102850</strain>
    </source>
</reference>
<dbReference type="CDD" id="cd12797">
    <property type="entry name" value="M23_peptidase"/>
    <property type="match status" value="1"/>
</dbReference>
<dbReference type="InterPro" id="IPR016047">
    <property type="entry name" value="M23ase_b-sheet_dom"/>
</dbReference>
<dbReference type="AlphaFoldDB" id="A0A840I494"/>
<dbReference type="Proteomes" id="UP000563524">
    <property type="component" value="Unassembled WGS sequence"/>
</dbReference>
<evidence type="ECO:0000259" key="1">
    <source>
        <dbReference type="Pfam" id="PF01551"/>
    </source>
</evidence>
<dbReference type="Gene3D" id="2.70.70.10">
    <property type="entry name" value="Glucose Permease (Domain IIA)"/>
    <property type="match status" value="1"/>
</dbReference>
<comment type="caution">
    <text evidence="2">The sequence shown here is derived from an EMBL/GenBank/DDBJ whole genome shotgun (WGS) entry which is preliminary data.</text>
</comment>
<dbReference type="GO" id="GO:0004222">
    <property type="term" value="F:metalloendopeptidase activity"/>
    <property type="evidence" value="ECO:0007669"/>
    <property type="project" value="TreeGrafter"/>
</dbReference>
<protein>
    <submittedName>
        <fullName evidence="2">Murein DD-endopeptidase MepM/ murein hydrolase activator NlpD</fullName>
    </submittedName>
</protein>
<name>A0A840I494_9PROT</name>
<dbReference type="RefSeq" id="WP_183817186.1">
    <property type="nucleotide sequence ID" value="NZ_JACHOB010000002.1"/>
</dbReference>
<organism evidence="2 3">
    <name type="scientific">Parvularcula dongshanensis</name>
    <dbReference type="NCBI Taxonomy" id="1173995"/>
    <lineage>
        <taxon>Bacteria</taxon>
        <taxon>Pseudomonadati</taxon>
        <taxon>Pseudomonadota</taxon>
        <taxon>Alphaproteobacteria</taxon>
        <taxon>Parvularculales</taxon>
        <taxon>Parvularculaceae</taxon>
        <taxon>Parvularcula</taxon>
    </lineage>
</organism>
<keyword evidence="2" id="KW-0378">Hydrolase</keyword>
<dbReference type="PANTHER" id="PTHR21666:SF270">
    <property type="entry name" value="MUREIN HYDROLASE ACTIVATOR ENVC"/>
    <property type="match status" value="1"/>
</dbReference>
<evidence type="ECO:0000313" key="2">
    <source>
        <dbReference type="EMBL" id="MBB4659024.1"/>
    </source>
</evidence>
<dbReference type="SUPFAM" id="SSF51261">
    <property type="entry name" value="Duplicated hybrid motif"/>
    <property type="match status" value="1"/>
</dbReference>
<dbReference type="InterPro" id="IPR011055">
    <property type="entry name" value="Dup_hybrid_motif"/>
</dbReference>
<proteinExistence type="predicted"/>
<keyword evidence="3" id="KW-1185">Reference proteome</keyword>
<dbReference type="Pfam" id="PF01551">
    <property type="entry name" value="Peptidase_M23"/>
    <property type="match status" value="1"/>
</dbReference>